<protein>
    <submittedName>
        <fullName evidence="1">Uncharacterized protein</fullName>
    </submittedName>
</protein>
<evidence type="ECO:0000313" key="1">
    <source>
        <dbReference type="EMBL" id="MDR6598705.1"/>
    </source>
</evidence>
<dbReference type="Proteomes" id="UP001268819">
    <property type="component" value="Unassembled WGS sequence"/>
</dbReference>
<keyword evidence="2" id="KW-1185">Reference proteome</keyword>
<comment type="caution">
    <text evidence="1">The sequence shown here is derived from an EMBL/GenBank/DDBJ whole genome shotgun (WGS) entry which is preliminary data.</text>
</comment>
<dbReference type="InterPro" id="IPR029062">
    <property type="entry name" value="Class_I_gatase-like"/>
</dbReference>
<dbReference type="SUPFAM" id="SSF52317">
    <property type="entry name" value="Class I glutamine amidotransferase-like"/>
    <property type="match status" value="1"/>
</dbReference>
<dbReference type="EMBL" id="JAVDSG010000001">
    <property type="protein sequence ID" value="MDR6598705.1"/>
    <property type="molecule type" value="Genomic_DNA"/>
</dbReference>
<proteinExistence type="predicted"/>
<evidence type="ECO:0000313" key="2">
    <source>
        <dbReference type="Proteomes" id="UP001268819"/>
    </source>
</evidence>
<name>A0ABU1Q723_9PSEU</name>
<organism evidence="1 2">
    <name type="scientific">Saccharothrix longispora</name>
    <dbReference type="NCBI Taxonomy" id="33920"/>
    <lineage>
        <taxon>Bacteria</taxon>
        <taxon>Bacillati</taxon>
        <taxon>Actinomycetota</taxon>
        <taxon>Actinomycetes</taxon>
        <taxon>Pseudonocardiales</taxon>
        <taxon>Pseudonocardiaceae</taxon>
        <taxon>Saccharothrix</taxon>
    </lineage>
</organism>
<dbReference type="RefSeq" id="WP_310313735.1">
    <property type="nucleotide sequence ID" value="NZ_BAAAXB010000001.1"/>
</dbReference>
<accession>A0ABU1Q723</accession>
<sequence length="95" mass="9750">MTTIGGVRITPDLVLDDVTPAGSGMLVLPGGDSWEGGGDAPFAVAARRRVGASALEFAREVFAELDLYGPGGARSLVRPAHSTGDPAWFGRPVDA</sequence>
<reference evidence="1 2" key="1">
    <citation type="submission" date="2023-07" db="EMBL/GenBank/DDBJ databases">
        <title>Sequencing the genomes of 1000 actinobacteria strains.</title>
        <authorList>
            <person name="Klenk H.-P."/>
        </authorList>
    </citation>
    <scope>NUCLEOTIDE SEQUENCE [LARGE SCALE GENOMIC DNA]</scope>
    <source>
        <strain evidence="1 2">DSM 43749</strain>
    </source>
</reference>
<gene>
    <name evidence="1" type="ORF">J2S66_007089</name>
</gene>